<feature type="region of interest" description="Disordered" evidence="1">
    <location>
        <begin position="70"/>
        <end position="89"/>
    </location>
</feature>
<dbReference type="InterPro" id="IPR053008">
    <property type="entry name" value="Phomopsin_biosynth_assoc"/>
</dbReference>
<organism evidence="3 4">
    <name type="scientific">Calycina marina</name>
    <dbReference type="NCBI Taxonomy" id="1763456"/>
    <lineage>
        <taxon>Eukaryota</taxon>
        <taxon>Fungi</taxon>
        <taxon>Dikarya</taxon>
        <taxon>Ascomycota</taxon>
        <taxon>Pezizomycotina</taxon>
        <taxon>Leotiomycetes</taxon>
        <taxon>Helotiales</taxon>
        <taxon>Pezizellaceae</taxon>
        <taxon>Calycina</taxon>
    </lineage>
</organism>
<evidence type="ECO:0000256" key="1">
    <source>
        <dbReference type="SAM" id="MobiDB-lite"/>
    </source>
</evidence>
<dbReference type="EMBL" id="MU253961">
    <property type="protein sequence ID" value="KAG9243661.1"/>
    <property type="molecule type" value="Genomic_DNA"/>
</dbReference>
<evidence type="ECO:0000313" key="3">
    <source>
        <dbReference type="EMBL" id="KAG9243661.1"/>
    </source>
</evidence>
<dbReference type="OrthoDB" id="3501153at2759"/>
<comment type="caution">
    <text evidence="3">The sequence shown here is derived from an EMBL/GenBank/DDBJ whole genome shotgun (WGS) entry which is preliminary data.</text>
</comment>
<name>A0A9P8CFS5_9HELO</name>
<gene>
    <name evidence="3" type="ORF">BJ878DRAFT_509788</name>
</gene>
<reference evidence="3" key="1">
    <citation type="journal article" date="2021" name="IMA Fungus">
        <title>Genomic characterization of three marine fungi, including Emericellopsis atlantica sp. nov. with signatures of a generalist lifestyle and marine biomass degradation.</title>
        <authorList>
            <person name="Hagestad O.C."/>
            <person name="Hou L."/>
            <person name="Andersen J.H."/>
            <person name="Hansen E.H."/>
            <person name="Altermark B."/>
            <person name="Li C."/>
            <person name="Kuhnert E."/>
            <person name="Cox R.J."/>
            <person name="Crous P.W."/>
            <person name="Spatafora J.W."/>
            <person name="Lail K."/>
            <person name="Amirebrahimi M."/>
            <person name="Lipzen A."/>
            <person name="Pangilinan J."/>
            <person name="Andreopoulos W."/>
            <person name="Hayes R.D."/>
            <person name="Ng V."/>
            <person name="Grigoriev I.V."/>
            <person name="Jackson S.A."/>
            <person name="Sutton T.D.S."/>
            <person name="Dobson A.D.W."/>
            <person name="Rama T."/>
        </authorList>
    </citation>
    <scope>NUCLEOTIDE SEQUENCE</scope>
    <source>
        <strain evidence="3">TRa3180A</strain>
    </source>
</reference>
<accession>A0A9P8CFS5</accession>
<protein>
    <submittedName>
        <fullName evidence="3">Uncharacterized protein</fullName>
    </submittedName>
</protein>
<keyword evidence="2" id="KW-0812">Transmembrane</keyword>
<evidence type="ECO:0000313" key="4">
    <source>
        <dbReference type="Proteomes" id="UP000887226"/>
    </source>
</evidence>
<keyword evidence="2" id="KW-0472">Membrane</keyword>
<feature type="transmembrane region" description="Helical" evidence="2">
    <location>
        <begin position="36"/>
        <end position="55"/>
    </location>
</feature>
<keyword evidence="4" id="KW-1185">Reference proteome</keyword>
<dbReference type="AlphaFoldDB" id="A0A9P8CFS5"/>
<dbReference type="Proteomes" id="UP000887226">
    <property type="component" value="Unassembled WGS sequence"/>
</dbReference>
<proteinExistence type="predicted"/>
<dbReference type="PANTHER" id="PTHR35896">
    <property type="entry name" value="IG-LIKE DOMAIN-CONTAINING PROTEIN"/>
    <property type="match status" value="1"/>
</dbReference>
<keyword evidence="2" id="KW-1133">Transmembrane helix</keyword>
<sequence>MFGSSAAYRGLNSSEVTLKNESIISAQTNRPSLRKILVLIIFAIVVTFLTVSAAVETALLRQAQHKPANVTASSSTLPSGSEQQRYTTCGHSPAEARARGCSFDISSFAWLTPECYDDALTQEFKKWSNWTWYRNEEPSDDDPQISFEEAMAWETDAWADWGMHLVHCTFMWRLQHLSMEKGWTGIHVVNYNHTKHCQQVLLMDPVENRDIRTSAAVVYPRCIKVGMEEGMYPAIRKRET</sequence>
<evidence type="ECO:0000256" key="2">
    <source>
        <dbReference type="SAM" id="Phobius"/>
    </source>
</evidence>
<dbReference type="PANTHER" id="PTHR35896:SF3">
    <property type="entry name" value="MAJOR FACILITATOR SUPERFAMILY TRANSPORTER"/>
    <property type="match status" value="1"/>
</dbReference>